<name>A0AAD9ILU6_PROWI</name>
<protein>
    <submittedName>
        <fullName evidence="2">Uncharacterized protein</fullName>
    </submittedName>
</protein>
<evidence type="ECO:0000313" key="2">
    <source>
        <dbReference type="EMBL" id="KAK2080856.1"/>
    </source>
</evidence>
<feature type="region of interest" description="Disordered" evidence="1">
    <location>
        <begin position="392"/>
        <end position="424"/>
    </location>
</feature>
<accession>A0AAD9ILU6</accession>
<dbReference type="Proteomes" id="UP001255856">
    <property type="component" value="Unassembled WGS sequence"/>
</dbReference>
<dbReference type="EMBL" id="JASFZW010000001">
    <property type="protein sequence ID" value="KAK2080856.1"/>
    <property type="molecule type" value="Genomic_DNA"/>
</dbReference>
<comment type="caution">
    <text evidence="2">The sequence shown here is derived from an EMBL/GenBank/DDBJ whole genome shotgun (WGS) entry which is preliminary data.</text>
</comment>
<organism evidence="2 3">
    <name type="scientific">Prototheca wickerhamii</name>
    <dbReference type="NCBI Taxonomy" id="3111"/>
    <lineage>
        <taxon>Eukaryota</taxon>
        <taxon>Viridiplantae</taxon>
        <taxon>Chlorophyta</taxon>
        <taxon>core chlorophytes</taxon>
        <taxon>Trebouxiophyceae</taxon>
        <taxon>Chlorellales</taxon>
        <taxon>Chlorellaceae</taxon>
        <taxon>Prototheca</taxon>
    </lineage>
</organism>
<feature type="compositionally biased region" description="Polar residues" evidence="1">
    <location>
        <begin position="404"/>
        <end position="419"/>
    </location>
</feature>
<reference evidence="2" key="1">
    <citation type="submission" date="2021-01" db="EMBL/GenBank/DDBJ databases">
        <authorList>
            <person name="Eckstrom K.M.E."/>
        </authorList>
    </citation>
    <scope>NUCLEOTIDE SEQUENCE</scope>
    <source>
        <strain evidence="2">UVCC 0001</strain>
    </source>
</reference>
<evidence type="ECO:0000256" key="1">
    <source>
        <dbReference type="SAM" id="MobiDB-lite"/>
    </source>
</evidence>
<feature type="region of interest" description="Disordered" evidence="1">
    <location>
        <begin position="206"/>
        <end position="226"/>
    </location>
</feature>
<evidence type="ECO:0000313" key="3">
    <source>
        <dbReference type="Proteomes" id="UP001255856"/>
    </source>
</evidence>
<sequence length="457" mass="48986">MAAQLAPESKAYIQSVFRHRDVFKDEDLALLARKANCSEAATRQWLLALRSTVRAFAKGAEDAASEERQRPGDGRAASQAQEASMAGSLLRDQAERLSESVREHRERHPRQDTAGHQLNATALLVALPCRAPMSARRRVLLALGEALAQPRLLRALEQSEVLALGLADWMEEGARRAALDRGRARAAHDRAVALVAAWWPDPGPVTTPVPAGSAPPPAAPAAAEPGASRAWWGTLAPVQGEGLASPGKRHAAPEVALGLAGILSADDIRRARHKAESVQLLRSLDEAEQLRGGEARELALPPRLMAELRKSQAQLMFEIRAAQETLAEDRLRRALRVLAVPARHGAAPAAPGPSAGVPWRVRDCAAAARLALEYGGESTEARVRLAQRAKGLGLPKRDPRPTITPASPTVSNSGPSTATADPAEQRIPLFPTDATEVEQQVSIMLKKGVRAPDYLFP</sequence>
<keyword evidence="3" id="KW-1185">Reference proteome</keyword>
<gene>
    <name evidence="2" type="ORF">QBZ16_000710</name>
</gene>
<feature type="compositionally biased region" description="Basic and acidic residues" evidence="1">
    <location>
        <begin position="60"/>
        <end position="73"/>
    </location>
</feature>
<feature type="region of interest" description="Disordered" evidence="1">
    <location>
        <begin position="60"/>
        <end position="116"/>
    </location>
</feature>
<dbReference type="AlphaFoldDB" id="A0AAD9ILU6"/>
<feature type="compositionally biased region" description="Pro residues" evidence="1">
    <location>
        <begin position="206"/>
        <end position="219"/>
    </location>
</feature>
<feature type="compositionally biased region" description="Basic and acidic residues" evidence="1">
    <location>
        <begin position="92"/>
        <end position="113"/>
    </location>
</feature>
<proteinExistence type="predicted"/>